<accession>A0A024VIA3</accession>
<reference evidence="2 3" key="2">
    <citation type="submission" date="2013-02" db="EMBL/GenBank/DDBJ databases">
        <title>The Genome Sequence of Plasmodium falciparum FCH/4.</title>
        <authorList>
            <consortium name="The Broad Institute Genome Sequencing Platform"/>
            <consortium name="The Broad Institute Genome Sequencing Center for Infectious Disease"/>
            <person name="Neafsey D."/>
            <person name="Cheeseman I."/>
            <person name="Volkman S."/>
            <person name="Adams J."/>
            <person name="Walker B."/>
            <person name="Young S.K."/>
            <person name="Zeng Q."/>
            <person name="Gargeya S."/>
            <person name="Fitzgerald M."/>
            <person name="Haas B."/>
            <person name="Abouelleil A."/>
            <person name="Alvarado L."/>
            <person name="Arachchi H.M."/>
            <person name="Berlin A.M."/>
            <person name="Chapman S.B."/>
            <person name="Dewar J."/>
            <person name="Goldberg J."/>
            <person name="Griggs A."/>
            <person name="Gujja S."/>
            <person name="Hansen M."/>
            <person name="Howarth C."/>
            <person name="Imamovic A."/>
            <person name="Larimer J."/>
            <person name="McCowan C."/>
            <person name="Murphy C."/>
            <person name="Neiman D."/>
            <person name="Pearson M."/>
            <person name="Priest M."/>
            <person name="Roberts A."/>
            <person name="Saif S."/>
            <person name="Shea T."/>
            <person name="Sisk P."/>
            <person name="Sykes S."/>
            <person name="Wortman J."/>
            <person name="Nusbaum C."/>
            <person name="Birren B."/>
        </authorList>
    </citation>
    <scope>NUCLEOTIDE SEQUENCE [LARGE SCALE GENOMIC DNA]</scope>
    <source>
        <strain evidence="2 3">FCH/4</strain>
    </source>
</reference>
<gene>
    <name evidence="2" type="ORF">PFFCH_04571</name>
</gene>
<dbReference type="Proteomes" id="UP000030656">
    <property type="component" value="Unassembled WGS sequence"/>
</dbReference>
<dbReference type="OrthoDB" id="9975421at2759"/>
<dbReference type="EMBL" id="KI928028">
    <property type="protein sequence ID" value="ETW28013.1"/>
    <property type="molecule type" value="Genomic_DNA"/>
</dbReference>
<reference evidence="2 3" key="1">
    <citation type="submission" date="2013-02" db="EMBL/GenBank/DDBJ databases">
        <title>The Genome Annotation of Plasmodium falciparum FCH/4.</title>
        <authorList>
            <consortium name="The Broad Institute Genome Sequencing Platform"/>
            <consortium name="The Broad Institute Genome Sequencing Center for Infectious Disease"/>
            <person name="Neafsey D."/>
            <person name="Hoffman S."/>
            <person name="Volkman S."/>
            <person name="Rosenthal P."/>
            <person name="Walker B."/>
            <person name="Young S.K."/>
            <person name="Zeng Q."/>
            <person name="Gargeya S."/>
            <person name="Fitzgerald M."/>
            <person name="Haas B."/>
            <person name="Abouelleil A."/>
            <person name="Allen A.W."/>
            <person name="Alvarado L."/>
            <person name="Arachchi H.M."/>
            <person name="Berlin A.M."/>
            <person name="Chapman S.B."/>
            <person name="Gainer-Dewar J."/>
            <person name="Goldberg J."/>
            <person name="Griggs A."/>
            <person name="Gujja S."/>
            <person name="Hansen M."/>
            <person name="Howarth C."/>
            <person name="Imamovic A."/>
            <person name="Ireland A."/>
            <person name="Larimer J."/>
            <person name="McCowan C."/>
            <person name="Murphy C."/>
            <person name="Pearson M."/>
            <person name="Poon T.W."/>
            <person name="Priest M."/>
            <person name="Roberts A."/>
            <person name="Saif S."/>
            <person name="Shea T."/>
            <person name="Sisk P."/>
            <person name="Sykes S."/>
            <person name="Wortman J."/>
            <person name="Nusbaum C."/>
            <person name="Birren B."/>
        </authorList>
    </citation>
    <scope>NUCLEOTIDE SEQUENCE [LARGE SCALE GENOMIC DNA]</scope>
    <source>
        <strain evidence="2 3">FCH/4</strain>
    </source>
</reference>
<evidence type="ECO:0000256" key="1">
    <source>
        <dbReference type="ARBA" id="ARBA00009952"/>
    </source>
</evidence>
<dbReference type="AlphaFoldDB" id="A0A024VIA3"/>
<dbReference type="InterPro" id="IPR008560">
    <property type="entry name" value="DUF842_euk"/>
</dbReference>
<organism evidence="2 3">
    <name type="scientific">Plasmodium falciparum FCH/4</name>
    <dbReference type="NCBI Taxonomy" id="1036724"/>
    <lineage>
        <taxon>Eukaryota</taxon>
        <taxon>Sar</taxon>
        <taxon>Alveolata</taxon>
        <taxon>Apicomplexa</taxon>
        <taxon>Aconoidasida</taxon>
        <taxon>Haemosporida</taxon>
        <taxon>Plasmodiidae</taxon>
        <taxon>Plasmodium</taxon>
        <taxon>Plasmodium (Laverania)</taxon>
    </lineage>
</organism>
<dbReference type="PANTHER" id="PTHR21096">
    <property type="entry name" value="PROTEIN FAM136A"/>
    <property type="match status" value="1"/>
</dbReference>
<protein>
    <submittedName>
        <fullName evidence="2">Uncharacterized protein</fullName>
    </submittedName>
</protein>
<sequence>MTFLSSPSTNHMITNLTKRTNEFQSKIDGMLNNISTESLPFQKKSFMCCVNCFDTYNTDFETIGKCVNNCQKGTEHFVQVVQNEMQNLQNNLQSCQQSCFYKYSPNYAKSNSNIDGPTIEKEMETCVVKCFDKHEPMLPEISDRLHKTLKEEMK</sequence>
<dbReference type="GO" id="GO:0005737">
    <property type="term" value="C:cytoplasm"/>
    <property type="evidence" value="ECO:0007669"/>
    <property type="project" value="TreeGrafter"/>
</dbReference>
<evidence type="ECO:0000313" key="3">
    <source>
        <dbReference type="Proteomes" id="UP000030656"/>
    </source>
</evidence>
<evidence type="ECO:0000313" key="2">
    <source>
        <dbReference type="EMBL" id="ETW28013.1"/>
    </source>
</evidence>
<dbReference type="SMR" id="A0A024VIA3"/>
<name>A0A024VIA3_PLAFA</name>
<dbReference type="PANTHER" id="PTHR21096:SF0">
    <property type="entry name" value="PROTEIN FAM136A"/>
    <property type="match status" value="1"/>
</dbReference>
<comment type="similarity">
    <text evidence="1">Belongs to the FAM136 family.</text>
</comment>
<proteinExistence type="inferred from homology"/>
<dbReference type="Pfam" id="PF05811">
    <property type="entry name" value="DUF842"/>
    <property type="match status" value="1"/>
</dbReference>